<reference evidence="1" key="1">
    <citation type="submission" date="2021-01" db="EMBL/GenBank/DDBJ databases">
        <authorList>
            <person name="Sun Q."/>
        </authorList>
    </citation>
    <scope>NUCLEOTIDE SEQUENCE</scope>
    <source>
        <strain evidence="1">YIM B02566</strain>
    </source>
</reference>
<protein>
    <submittedName>
        <fullName evidence="1">PepSY domain-containing protein</fullName>
    </submittedName>
</protein>
<comment type="caution">
    <text evidence="1">The sequence shown here is derived from an EMBL/GenBank/DDBJ whole genome shotgun (WGS) entry which is preliminary data.</text>
</comment>
<sequence>MTVKLRYALPFLALALPLATAPASAQSDPPKDKPGYEWPSHYDFYVPYGTKGGGPAYAKPAYKGVNLTLSCREAVGLLKLKGYEDIEELSCSGSSYRFSAKRDGGRLEIELDPRTGDVLKRHRL</sequence>
<proteinExistence type="predicted"/>
<evidence type="ECO:0000313" key="1">
    <source>
        <dbReference type="EMBL" id="MBK1867855.1"/>
    </source>
</evidence>
<accession>A0ACC5R5G0</accession>
<gene>
    <name evidence="1" type="ORF">JHL16_15970</name>
</gene>
<keyword evidence="2" id="KW-1185">Reference proteome</keyword>
<organism evidence="1 2">
    <name type="scientific">Taklimakanibacter albus</name>
    <dbReference type="NCBI Taxonomy" id="2800327"/>
    <lineage>
        <taxon>Bacteria</taxon>
        <taxon>Pseudomonadati</taxon>
        <taxon>Pseudomonadota</taxon>
        <taxon>Alphaproteobacteria</taxon>
        <taxon>Hyphomicrobiales</taxon>
        <taxon>Aestuariivirgaceae</taxon>
        <taxon>Taklimakanibacter</taxon>
    </lineage>
</organism>
<dbReference type="Proteomes" id="UP000616151">
    <property type="component" value="Unassembled WGS sequence"/>
</dbReference>
<evidence type="ECO:0000313" key="2">
    <source>
        <dbReference type="Proteomes" id="UP000616151"/>
    </source>
</evidence>
<name>A0ACC5R5G0_9HYPH</name>
<dbReference type="EMBL" id="JAENHL010000007">
    <property type="protein sequence ID" value="MBK1867855.1"/>
    <property type="molecule type" value="Genomic_DNA"/>
</dbReference>